<sequence length="259" mass="28369">MGFGDLKSASGLKVLNDFLSDRSYIEGYVPSQADVAVFEAVSAPPPADLCHALRWFNHIKSYQNQKNSLPGVKKPLGQYGPAGVADTTSGPVPASKDDDDDDDDDIDLFGSDDEEDAEAARLKEQRLAEYAAKKAKKPALIAKSSILLDVKPWDDETDMAKLEECVRSIQMDGLVWGQSKLVPVGYGIKKLQIGCVVEDDKVTLLCLSGYCCLFVCLFVYRPAKLCLPVFQVGTDILEEQITAFEDFVQSMDVAAFNKI</sequence>
<feature type="domain" description="Translation elongation factor EF1B beta/delta subunit guanine nucleotide exchange" evidence="9">
    <location>
        <begin position="143"/>
        <end position="259"/>
    </location>
</feature>
<evidence type="ECO:0000256" key="7">
    <source>
        <dbReference type="RuleBase" id="RU003791"/>
    </source>
</evidence>
<feature type="compositionally biased region" description="Acidic residues" evidence="8">
    <location>
        <begin position="97"/>
        <end position="113"/>
    </location>
</feature>
<dbReference type="GO" id="GO:0005085">
    <property type="term" value="F:guanyl-nucleotide exchange factor activity"/>
    <property type="evidence" value="ECO:0007669"/>
    <property type="project" value="TreeGrafter"/>
</dbReference>
<dbReference type="SUPFAM" id="SSF54984">
    <property type="entry name" value="eEF-1beta-like"/>
    <property type="match status" value="2"/>
</dbReference>
<comment type="function">
    <text evidence="5">Catalytic subunit of the guanine nucleotide exchange factor (GEF) (eEF1B subcomplex) of the eukaryotic elongation factor 1 complex (eEF1). Stimulates the exchange of GDP for GTP on elongation factor 1A (eEF1A), probably by displacing GDP from the nucleotide binding pocket in eEF1A.</text>
</comment>
<keyword evidence="12" id="KW-1185">Reference proteome</keyword>
<dbReference type="GeneTree" id="ENSGT00950000183014"/>
<dbReference type="GO" id="GO:0003746">
    <property type="term" value="F:translation elongation factor activity"/>
    <property type="evidence" value="ECO:0007669"/>
    <property type="project" value="UniProtKB-KW"/>
</dbReference>
<dbReference type="FunFam" id="1.20.1050.130:FF:000001">
    <property type="entry name" value="Putative Elongation factor 1-beta"/>
    <property type="match status" value="1"/>
</dbReference>
<dbReference type="Pfam" id="PF00736">
    <property type="entry name" value="EF1_GNE"/>
    <property type="match status" value="1"/>
</dbReference>
<protein>
    <recommendedName>
        <fullName evidence="2">Elongation factor 1-beta</fullName>
    </recommendedName>
</protein>
<dbReference type="InterPro" id="IPR014038">
    <property type="entry name" value="EF1B_bsu/dsu_GNE"/>
</dbReference>
<dbReference type="Ensembl" id="ENSAPOT00000002905.1">
    <property type="protein sequence ID" value="ENSAPOP00000026765.1"/>
    <property type="gene ID" value="ENSAPOG00000010815.1"/>
</dbReference>
<keyword evidence="3 7" id="KW-0251">Elongation factor</keyword>
<dbReference type="STRING" id="80966.ENSAPOP00000026765"/>
<dbReference type="InterPro" id="IPR018940">
    <property type="entry name" value="EF-1_beta_acid_region_euk"/>
</dbReference>
<proteinExistence type="inferred from homology"/>
<accession>A0A3Q1HDB3</accession>
<feature type="region of interest" description="Disordered" evidence="8">
    <location>
        <begin position="67"/>
        <end position="113"/>
    </location>
</feature>
<dbReference type="InterPro" id="IPR014717">
    <property type="entry name" value="Transl_elong_EF1B/ribsomal_bS6"/>
</dbReference>
<dbReference type="InterPro" id="IPR036282">
    <property type="entry name" value="Glutathione-S-Trfase_C_sf"/>
</dbReference>
<dbReference type="GO" id="GO:0005829">
    <property type="term" value="C:cytosol"/>
    <property type="evidence" value="ECO:0007669"/>
    <property type="project" value="TreeGrafter"/>
</dbReference>
<dbReference type="GO" id="GO:0005853">
    <property type="term" value="C:eukaryotic translation elongation factor 1 complex"/>
    <property type="evidence" value="ECO:0007669"/>
    <property type="project" value="InterPro"/>
</dbReference>
<dbReference type="InterPro" id="IPR001326">
    <property type="entry name" value="Transl_elong_EF1B_B/D_CS"/>
</dbReference>
<evidence type="ECO:0000256" key="5">
    <source>
        <dbReference type="ARBA" id="ARBA00093309"/>
    </source>
</evidence>
<dbReference type="InterPro" id="IPR036219">
    <property type="entry name" value="eEF-1beta-like_sf"/>
</dbReference>
<dbReference type="AlphaFoldDB" id="A0A3Q1HDB3"/>
<evidence type="ECO:0000256" key="1">
    <source>
        <dbReference type="ARBA" id="ARBA00007411"/>
    </source>
</evidence>
<reference evidence="11" key="1">
    <citation type="submission" date="2025-08" db="UniProtKB">
        <authorList>
            <consortium name="Ensembl"/>
        </authorList>
    </citation>
    <scope>IDENTIFICATION</scope>
</reference>
<dbReference type="SMART" id="SM01182">
    <property type="entry name" value="EF-1_beta_acid"/>
    <property type="match status" value="1"/>
</dbReference>
<dbReference type="Gene3D" id="1.20.1050.130">
    <property type="match status" value="1"/>
</dbReference>
<dbReference type="SMART" id="SM00888">
    <property type="entry name" value="EF1_GNE"/>
    <property type="match status" value="1"/>
</dbReference>
<evidence type="ECO:0000256" key="8">
    <source>
        <dbReference type="SAM" id="MobiDB-lite"/>
    </source>
</evidence>
<comment type="similarity">
    <text evidence="1 7">Belongs to the EF-1-beta/EF-1-delta family.</text>
</comment>
<evidence type="ECO:0000256" key="6">
    <source>
        <dbReference type="ARBA" id="ARBA00093529"/>
    </source>
</evidence>
<comment type="subunit">
    <text evidence="6">EF-1 is composed of 4 subunits: alpha, beta (alpha subunit of the eEF1B subcomplex), delta (beta subunit of the eEF1B subcomplex), and gamma (gamma subunit of the eEF1B subcomplex). Interacts with elongation factor EEF1A1.</text>
</comment>
<dbReference type="PROSITE" id="PS00824">
    <property type="entry name" value="EF1BD_1"/>
    <property type="match status" value="1"/>
</dbReference>
<dbReference type="CDD" id="cd00292">
    <property type="entry name" value="EF1B"/>
    <property type="match status" value="1"/>
</dbReference>
<evidence type="ECO:0000256" key="4">
    <source>
        <dbReference type="ARBA" id="ARBA00022917"/>
    </source>
</evidence>
<dbReference type="PANTHER" id="PTHR11595">
    <property type="entry name" value="EF-HAND AND COILED-COIL DOMAIN-CONTAINING FAMILY MEMBER"/>
    <property type="match status" value="1"/>
</dbReference>
<evidence type="ECO:0000313" key="12">
    <source>
        <dbReference type="Proteomes" id="UP000257200"/>
    </source>
</evidence>
<evidence type="ECO:0000313" key="11">
    <source>
        <dbReference type="Ensembl" id="ENSAPOP00000026765.1"/>
    </source>
</evidence>
<dbReference type="InterPro" id="IPR049720">
    <property type="entry name" value="EF1B_bsu/dsu"/>
</dbReference>
<organism evidence="11 12">
    <name type="scientific">Acanthochromis polyacanthus</name>
    <name type="common">spiny chromis</name>
    <dbReference type="NCBI Taxonomy" id="80966"/>
    <lineage>
        <taxon>Eukaryota</taxon>
        <taxon>Metazoa</taxon>
        <taxon>Chordata</taxon>
        <taxon>Craniata</taxon>
        <taxon>Vertebrata</taxon>
        <taxon>Euteleostomi</taxon>
        <taxon>Actinopterygii</taxon>
        <taxon>Neopterygii</taxon>
        <taxon>Teleostei</taxon>
        <taxon>Neoteleostei</taxon>
        <taxon>Acanthomorphata</taxon>
        <taxon>Ovalentaria</taxon>
        <taxon>Pomacentridae</taxon>
        <taxon>Acanthochromis</taxon>
    </lineage>
</organism>
<evidence type="ECO:0000256" key="2">
    <source>
        <dbReference type="ARBA" id="ARBA00017600"/>
    </source>
</evidence>
<evidence type="ECO:0000259" key="9">
    <source>
        <dbReference type="SMART" id="SM00888"/>
    </source>
</evidence>
<dbReference type="CDD" id="cd10308">
    <property type="entry name" value="GST_C_eEF1b_like"/>
    <property type="match status" value="1"/>
</dbReference>
<evidence type="ECO:0000259" key="10">
    <source>
        <dbReference type="SMART" id="SM01182"/>
    </source>
</evidence>
<dbReference type="FunFam" id="3.30.70.60:FF:000001">
    <property type="entry name" value="Elongation factor 1-beta 1 like"/>
    <property type="match status" value="1"/>
</dbReference>
<keyword evidence="4 7" id="KW-0648">Protein biosynthesis</keyword>
<reference evidence="11" key="2">
    <citation type="submission" date="2025-09" db="UniProtKB">
        <authorList>
            <consortium name="Ensembl"/>
        </authorList>
    </citation>
    <scope>IDENTIFICATION</scope>
</reference>
<dbReference type="SUPFAM" id="SSF47616">
    <property type="entry name" value="GST C-terminal domain-like"/>
    <property type="match status" value="1"/>
</dbReference>
<dbReference type="PROSITE" id="PS00825">
    <property type="entry name" value="EF1BD_2"/>
    <property type="match status" value="1"/>
</dbReference>
<name>A0A3Q1HDB3_9TELE</name>
<evidence type="ECO:0000256" key="3">
    <source>
        <dbReference type="ARBA" id="ARBA00022768"/>
    </source>
</evidence>
<dbReference type="Pfam" id="PF10587">
    <property type="entry name" value="EF-1_beta_acid"/>
    <property type="match status" value="1"/>
</dbReference>
<feature type="domain" description="Elongation factor 1 beta central acidic region eukaryote" evidence="10">
    <location>
        <begin position="108"/>
        <end position="134"/>
    </location>
</feature>
<dbReference type="Proteomes" id="UP000257200">
    <property type="component" value="Unplaced"/>
</dbReference>
<dbReference type="PANTHER" id="PTHR11595:SF21">
    <property type="entry name" value="ELONGATION FACTOR 1-BETA"/>
    <property type="match status" value="1"/>
</dbReference>
<dbReference type="InParanoid" id="A0A3Q1HDB3"/>
<dbReference type="Gene3D" id="3.30.70.60">
    <property type="match status" value="2"/>
</dbReference>